<keyword evidence="1" id="KW-0732">Signal</keyword>
<dbReference type="EMBL" id="FZOF01000013">
    <property type="protein sequence ID" value="SNT06971.1"/>
    <property type="molecule type" value="Genomic_DNA"/>
</dbReference>
<protein>
    <recommendedName>
        <fullName evidence="4">Peptidase inhibitor family I36</fullName>
    </recommendedName>
</protein>
<dbReference type="RefSeq" id="WP_089226064.1">
    <property type="nucleotide sequence ID" value="NZ_FZOF01000013.1"/>
</dbReference>
<evidence type="ECO:0000256" key="1">
    <source>
        <dbReference type="SAM" id="SignalP"/>
    </source>
</evidence>
<organism evidence="2 3">
    <name type="scientific">Actinacidiphila glaucinigra</name>
    <dbReference type="NCBI Taxonomy" id="235986"/>
    <lineage>
        <taxon>Bacteria</taxon>
        <taxon>Bacillati</taxon>
        <taxon>Actinomycetota</taxon>
        <taxon>Actinomycetes</taxon>
        <taxon>Kitasatosporales</taxon>
        <taxon>Streptomycetaceae</taxon>
        <taxon>Actinacidiphila</taxon>
    </lineage>
</organism>
<dbReference type="AlphaFoldDB" id="A0A239JM40"/>
<evidence type="ECO:0008006" key="4">
    <source>
        <dbReference type="Google" id="ProtNLM"/>
    </source>
</evidence>
<evidence type="ECO:0000313" key="3">
    <source>
        <dbReference type="Proteomes" id="UP000198280"/>
    </source>
</evidence>
<proteinExistence type="predicted"/>
<name>A0A239JM40_9ACTN</name>
<feature type="signal peptide" evidence="1">
    <location>
        <begin position="1"/>
        <end position="26"/>
    </location>
</feature>
<reference evidence="2 3" key="1">
    <citation type="submission" date="2017-06" db="EMBL/GenBank/DDBJ databases">
        <authorList>
            <person name="Kim H.J."/>
            <person name="Triplett B.A."/>
        </authorList>
    </citation>
    <scope>NUCLEOTIDE SEQUENCE [LARGE SCALE GENOMIC DNA]</scope>
    <source>
        <strain evidence="2 3">CGMCC 4.1858</strain>
    </source>
</reference>
<feature type="chain" id="PRO_5012195983" description="Peptidase inhibitor family I36" evidence="1">
    <location>
        <begin position="27"/>
        <end position="123"/>
    </location>
</feature>
<accession>A0A239JM40</accession>
<evidence type="ECO:0000313" key="2">
    <source>
        <dbReference type="EMBL" id="SNT06971.1"/>
    </source>
</evidence>
<keyword evidence="3" id="KW-1185">Reference proteome</keyword>
<dbReference type="Proteomes" id="UP000198280">
    <property type="component" value="Unassembled WGS sequence"/>
</dbReference>
<sequence length="123" mass="12770">MKKLSLALALGAGAILSATVVAPSQAASQADYCYPGKSCYYDGANGNYKIWTAPSNGCHNLGNIGLNDRIDSIVNKGGGAIHLYNWNGSNAWISLGSIPVSHANFQPANLGGNANKVDMVCID</sequence>
<dbReference type="OrthoDB" id="3544222at2"/>
<gene>
    <name evidence="2" type="ORF">SAMN05216252_113112</name>
</gene>